<keyword evidence="2 5" id="KW-0812">Transmembrane</keyword>
<gene>
    <name evidence="6" type="ORF">IAA66_04350</name>
</gene>
<feature type="transmembrane region" description="Helical" evidence="5">
    <location>
        <begin position="12"/>
        <end position="32"/>
    </location>
</feature>
<evidence type="ECO:0000256" key="2">
    <source>
        <dbReference type="ARBA" id="ARBA00022692"/>
    </source>
</evidence>
<accession>A0A9D0YVG2</accession>
<dbReference type="InterPro" id="IPR035906">
    <property type="entry name" value="MetI-like_sf"/>
</dbReference>
<organism evidence="6 7">
    <name type="scientific">Candidatus Avichristensenella intestinipullorum</name>
    <dbReference type="NCBI Taxonomy" id="2840693"/>
    <lineage>
        <taxon>Bacteria</taxon>
        <taxon>Bacillati</taxon>
        <taxon>Bacillota</taxon>
        <taxon>Clostridia</taxon>
        <taxon>Candidatus Avichristensenella</taxon>
    </lineage>
</organism>
<reference evidence="6" key="2">
    <citation type="journal article" date="2021" name="PeerJ">
        <title>Extensive microbial diversity within the chicken gut microbiome revealed by metagenomics and culture.</title>
        <authorList>
            <person name="Gilroy R."/>
            <person name="Ravi A."/>
            <person name="Getino M."/>
            <person name="Pursley I."/>
            <person name="Horton D.L."/>
            <person name="Alikhan N.F."/>
            <person name="Baker D."/>
            <person name="Gharbi K."/>
            <person name="Hall N."/>
            <person name="Watson M."/>
            <person name="Adriaenssens E.M."/>
            <person name="Foster-Nyarko E."/>
            <person name="Jarju S."/>
            <person name="Secka A."/>
            <person name="Antonio M."/>
            <person name="Oren A."/>
            <person name="Chaudhuri R.R."/>
            <person name="La Ragione R."/>
            <person name="Hildebrand F."/>
            <person name="Pallen M.J."/>
        </authorList>
    </citation>
    <scope>NUCLEOTIDE SEQUENCE</scope>
    <source>
        <strain evidence="6">ChiHile30-977</strain>
    </source>
</reference>
<evidence type="ECO:0000313" key="6">
    <source>
        <dbReference type="EMBL" id="HIQ62804.1"/>
    </source>
</evidence>
<keyword evidence="3 5" id="KW-1133">Transmembrane helix</keyword>
<evidence type="ECO:0000256" key="3">
    <source>
        <dbReference type="ARBA" id="ARBA00022989"/>
    </source>
</evidence>
<comment type="caution">
    <text evidence="6">The sequence shown here is derived from an EMBL/GenBank/DDBJ whole genome shotgun (WGS) entry which is preliminary data.</text>
</comment>
<evidence type="ECO:0008006" key="8">
    <source>
        <dbReference type="Google" id="ProtNLM"/>
    </source>
</evidence>
<dbReference type="Proteomes" id="UP000886819">
    <property type="component" value="Unassembled WGS sequence"/>
</dbReference>
<dbReference type="SUPFAM" id="SSF161098">
    <property type="entry name" value="MetI-like"/>
    <property type="match status" value="1"/>
</dbReference>
<proteinExistence type="predicted"/>
<dbReference type="AlphaFoldDB" id="A0A9D0YVG2"/>
<dbReference type="GO" id="GO:0016020">
    <property type="term" value="C:membrane"/>
    <property type="evidence" value="ECO:0007669"/>
    <property type="project" value="UniProtKB-SubCell"/>
</dbReference>
<sequence>MKIRRWLVTGIIRTILLLWSVMVIYPLVWMFLSAFKTTTELYTTPWALPSAYLPDNFIIAWDRYMPIANWPTSFDLVLVCKKGEDAVLRHFAAAIRCQDSPES</sequence>
<evidence type="ECO:0000256" key="1">
    <source>
        <dbReference type="ARBA" id="ARBA00004141"/>
    </source>
</evidence>
<protein>
    <recommendedName>
        <fullName evidence="8">Carbohydrate ABC transporter permease</fullName>
    </recommendedName>
</protein>
<comment type="subcellular location">
    <subcellularLocation>
        <location evidence="1">Membrane</location>
        <topology evidence="1">Multi-pass membrane protein</topology>
    </subcellularLocation>
</comment>
<reference evidence="6" key="1">
    <citation type="submission" date="2020-10" db="EMBL/GenBank/DDBJ databases">
        <authorList>
            <person name="Gilroy R."/>
        </authorList>
    </citation>
    <scope>NUCLEOTIDE SEQUENCE</scope>
    <source>
        <strain evidence="6">ChiHile30-977</strain>
    </source>
</reference>
<name>A0A9D0YVG2_9FIRM</name>
<evidence type="ECO:0000256" key="5">
    <source>
        <dbReference type="SAM" id="Phobius"/>
    </source>
</evidence>
<evidence type="ECO:0000313" key="7">
    <source>
        <dbReference type="Proteomes" id="UP000886819"/>
    </source>
</evidence>
<keyword evidence="4 5" id="KW-0472">Membrane</keyword>
<evidence type="ECO:0000256" key="4">
    <source>
        <dbReference type="ARBA" id="ARBA00023136"/>
    </source>
</evidence>
<dbReference type="EMBL" id="DVFI01000063">
    <property type="protein sequence ID" value="HIQ62804.1"/>
    <property type="molecule type" value="Genomic_DNA"/>
</dbReference>